<comment type="caution">
    <text evidence="1">The sequence shown here is derived from an EMBL/GenBank/DDBJ whole genome shotgun (WGS) entry which is preliminary data.</text>
</comment>
<evidence type="ECO:0000313" key="1">
    <source>
        <dbReference type="EMBL" id="KKM72095.1"/>
    </source>
</evidence>
<name>A0A0F9M5Z6_9ZZZZ</name>
<proteinExistence type="predicted"/>
<dbReference type="EMBL" id="LAZR01009529">
    <property type="protein sequence ID" value="KKM72095.1"/>
    <property type="molecule type" value="Genomic_DNA"/>
</dbReference>
<reference evidence="1" key="1">
    <citation type="journal article" date="2015" name="Nature">
        <title>Complex archaea that bridge the gap between prokaryotes and eukaryotes.</title>
        <authorList>
            <person name="Spang A."/>
            <person name="Saw J.H."/>
            <person name="Jorgensen S.L."/>
            <person name="Zaremba-Niedzwiedzka K."/>
            <person name="Martijn J."/>
            <person name="Lind A.E."/>
            <person name="van Eijk R."/>
            <person name="Schleper C."/>
            <person name="Guy L."/>
            <person name="Ettema T.J."/>
        </authorList>
    </citation>
    <scope>NUCLEOTIDE SEQUENCE</scope>
</reference>
<protein>
    <submittedName>
        <fullName evidence="1">Uncharacterized protein</fullName>
    </submittedName>
</protein>
<organism evidence="1">
    <name type="scientific">marine sediment metagenome</name>
    <dbReference type="NCBI Taxonomy" id="412755"/>
    <lineage>
        <taxon>unclassified sequences</taxon>
        <taxon>metagenomes</taxon>
        <taxon>ecological metagenomes</taxon>
    </lineage>
</organism>
<accession>A0A0F9M5Z6</accession>
<dbReference type="AlphaFoldDB" id="A0A0F9M5Z6"/>
<sequence>MEKKRRILELNAELDQTHPRGYAFRVVSSQRPGDSYWIAMVMVAGEPPTFNHTMQQAAAYLLEKGCTGIKRIYGMGL</sequence>
<gene>
    <name evidence="1" type="ORF">LCGC14_1423960</name>
</gene>